<gene>
    <name evidence="2" type="ORF">LIER_02032</name>
</gene>
<dbReference type="Proteomes" id="UP001454036">
    <property type="component" value="Unassembled WGS sequence"/>
</dbReference>
<accession>A0AAV3NQG7</accession>
<protein>
    <submittedName>
        <fullName evidence="2">Uncharacterized protein</fullName>
    </submittedName>
</protein>
<dbReference type="AlphaFoldDB" id="A0AAV3NQG7"/>
<reference evidence="2 3" key="1">
    <citation type="submission" date="2024-01" db="EMBL/GenBank/DDBJ databases">
        <title>The complete chloroplast genome sequence of Lithospermum erythrorhizon: insights into the phylogenetic relationship among Boraginaceae species and the maternal lineages of purple gromwells.</title>
        <authorList>
            <person name="Okada T."/>
            <person name="Watanabe K."/>
        </authorList>
    </citation>
    <scope>NUCLEOTIDE SEQUENCE [LARGE SCALE GENOMIC DNA]</scope>
</reference>
<comment type="caution">
    <text evidence="2">The sequence shown here is derived from an EMBL/GenBank/DDBJ whole genome shotgun (WGS) entry which is preliminary data.</text>
</comment>
<proteinExistence type="predicted"/>
<keyword evidence="3" id="KW-1185">Reference proteome</keyword>
<evidence type="ECO:0000313" key="2">
    <source>
        <dbReference type="EMBL" id="GAA0140736.1"/>
    </source>
</evidence>
<organism evidence="2 3">
    <name type="scientific">Lithospermum erythrorhizon</name>
    <name type="common">Purple gromwell</name>
    <name type="synonym">Lithospermum officinale var. erythrorhizon</name>
    <dbReference type="NCBI Taxonomy" id="34254"/>
    <lineage>
        <taxon>Eukaryota</taxon>
        <taxon>Viridiplantae</taxon>
        <taxon>Streptophyta</taxon>
        <taxon>Embryophyta</taxon>
        <taxon>Tracheophyta</taxon>
        <taxon>Spermatophyta</taxon>
        <taxon>Magnoliopsida</taxon>
        <taxon>eudicotyledons</taxon>
        <taxon>Gunneridae</taxon>
        <taxon>Pentapetalae</taxon>
        <taxon>asterids</taxon>
        <taxon>lamiids</taxon>
        <taxon>Boraginales</taxon>
        <taxon>Boraginaceae</taxon>
        <taxon>Boraginoideae</taxon>
        <taxon>Lithospermeae</taxon>
        <taxon>Lithospermum</taxon>
    </lineage>
</organism>
<sequence length="167" mass="18047">MGGNPPNANAVSAKPLSVCPPFSSTTESSHARTTPSASQTAEVVQAVTNAGKSSDIPTIIHDSLLVEFSNEDFHPFICRNASSLRRGADMPSSIPPVQEVLKESSSLHLSTLDSLHEEGADSAPKVKTGYSANFLELPYTKLGGFHIKEERTLWRKQDAFRTSRPLL</sequence>
<name>A0AAV3NQG7_LITER</name>
<evidence type="ECO:0000256" key="1">
    <source>
        <dbReference type="SAM" id="MobiDB-lite"/>
    </source>
</evidence>
<dbReference type="EMBL" id="BAABME010000212">
    <property type="protein sequence ID" value="GAA0140736.1"/>
    <property type="molecule type" value="Genomic_DNA"/>
</dbReference>
<feature type="compositionally biased region" description="Polar residues" evidence="1">
    <location>
        <begin position="22"/>
        <end position="40"/>
    </location>
</feature>
<feature type="region of interest" description="Disordered" evidence="1">
    <location>
        <begin position="1"/>
        <end position="40"/>
    </location>
</feature>
<feature type="compositionally biased region" description="Polar residues" evidence="1">
    <location>
        <begin position="1"/>
        <end position="10"/>
    </location>
</feature>
<evidence type="ECO:0000313" key="3">
    <source>
        <dbReference type="Proteomes" id="UP001454036"/>
    </source>
</evidence>